<keyword evidence="2" id="KW-1185">Reference proteome</keyword>
<gene>
    <name evidence="1" type="ordered locus">ACP_1496</name>
</gene>
<organism evidence="1 2">
    <name type="scientific">Acidobacterium capsulatum (strain ATCC 51196 / DSM 11244 / BCRC 80197 / JCM 7670 / NBRC 15755 / NCIMB 13165 / 161)</name>
    <dbReference type="NCBI Taxonomy" id="240015"/>
    <lineage>
        <taxon>Bacteria</taxon>
        <taxon>Pseudomonadati</taxon>
        <taxon>Acidobacteriota</taxon>
        <taxon>Terriglobia</taxon>
        <taxon>Terriglobales</taxon>
        <taxon>Acidobacteriaceae</taxon>
        <taxon>Acidobacterium</taxon>
    </lineage>
</organism>
<dbReference type="EMBL" id="CP001472">
    <property type="protein sequence ID" value="ACO32200.1"/>
    <property type="molecule type" value="Genomic_DNA"/>
</dbReference>
<sequence length="335" mass="36836">MRRKRGILLAVVLAAAALLAVALTMLATHWQPRLITIQGTVIRSNVDPRKQVAIDRANVTVSNGTTLASAESDKSGFFKLTFRAGIRLPKNAALIVRKSGYAPYITNLPLTPRSNLRKLYVIPLKEQDAHSSNAEKRNQTVVSNVIIRYTVNAQAMTNIGTAVKTFEVINQGNVPCHNQAPCSPNGFWKAAKGTITLKAGSNNEFRNVRVLCIAGPCPFTRVHLHQSGNATKTILVSAVDWSDTTTFLVEAEVYRNSISSQLRESYPVIFGRDMHFTLPPTAEGPSILAEIGNRSIVFPLSSGLYMSWATCNSQQSKQSENSTVFQCELKPDYRF</sequence>
<dbReference type="eggNOG" id="ENOG5033T12">
    <property type="taxonomic scope" value="Bacteria"/>
</dbReference>
<evidence type="ECO:0000313" key="1">
    <source>
        <dbReference type="EMBL" id="ACO32200.1"/>
    </source>
</evidence>
<dbReference type="HOGENOM" id="CLU_833931_0_0_0"/>
<dbReference type="AlphaFoldDB" id="C1F6J5"/>
<dbReference type="OrthoDB" id="109934at2"/>
<protein>
    <submittedName>
        <fullName evidence="1">Uncharacterized protein</fullName>
    </submittedName>
</protein>
<reference evidence="1 2" key="1">
    <citation type="journal article" date="2009" name="Appl. Environ. Microbiol.">
        <title>Three genomes from the phylum Acidobacteria provide insight into the lifestyles of these microorganisms in soils.</title>
        <authorList>
            <person name="Ward N.L."/>
            <person name="Challacombe J.F."/>
            <person name="Janssen P.H."/>
            <person name="Henrissat B."/>
            <person name="Coutinho P.M."/>
            <person name="Wu M."/>
            <person name="Xie G."/>
            <person name="Haft D.H."/>
            <person name="Sait M."/>
            <person name="Badger J."/>
            <person name="Barabote R.D."/>
            <person name="Bradley B."/>
            <person name="Brettin T.S."/>
            <person name="Brinkac L.M."/>
            <person name="Bruce D."/>
            <person name="Creasy T."/>
            <person name="Daugherty S.C."/>
            <person name="Davidsen T.M."/>
            <person name="DeBoy R.T."/>
            <person name="Detter J.C."/>
            <person name="Dodson R.J."/>
            <person name="Durkin A.S."/>
            <person name="Ganapathy A."/>
            <person name="Gwinn-Giglio M."/>
            <person name="Han C.S."/>
            <person name="Khouri H."/>
            <person name="Kiss H."/>
            <person name="Kothari S.P."/>
            <person name="Madupu R."/>
            <person name="Nelson K.E."/>
            <person name="Nelson W.C."/>
            <person name="Paulsen I."/>
            <person name="Penn K."/>
            <person name="Ren Q."/>
            <person name="Rosovitz M.J."/>
            <person name="Selengut J.D."/>
            <person name="Shrivastava S."/>
            <person name="Sullivan S.A."/>
            <person name="Tapia R."/>
            <person name="Thompson L.S."/>
            <person name="Watkins K.L."/>
            <person name="Yang Q."/>
            <person name="Yu C."/>
            <person name="Zafar N."/>
            <person name="Zhou L."/>
            <person name="Kuske C.R."/>
        </authorList>
    </citation>
    <scope>NUCLEOTIDE SEQUENCE [LARGE SCALE GENOMIC DNA]</scope>
    <source>
        <strain evidence="2">ATCC 51196 / DSM 11244 / BCRC 80197 / JCM 7670 / NBRC 15755 / NCIMB 13165 / 161</strain>
    </source>
</reference>
<evidence type="ECO:0000313" key="2">
    <source>
        <dbReference type="Proteomes" id="UP000002207"/>
    </source>
</evidence>
<dbReference type="InParanoid" id="C1F6J5"/>
<dbReference type="RefSeq" id="WP_015896629.1">
    <property type="nucleotide sequence ID" value="NC_012483.1"/>
</dbReference>
<proteinExistence type="predicted"/>
<dbReference type="KEGG" id="aca:ACP_1496"/>
<accession>C1F6J5</accession>
<dbReference type="STRING" id="240015.ACP_1496"/>
<dbReference type="Proteomes" id="UP000002207">
    <property type="component" value="Chromosome"/>
</dbReference>
<name>C1F6J5_ACIC5</name>